<dbReference type="PROSITE" id="PS51217">
    <property type="entry name" value="UVRD_HELICASE_CTER"/>
    <property type="match status" value="1"/>
</dbReference>
<keyword evidence="18" id="KW-1185">Reference proteome</keyword>
<evidence type="ECO:0000259" key="15">
    <source>
        <dbReference type="PROSITE" id="PS51198"/>
    </source>
</evidence>
<gene>
    <name evidence="17" type="ORF">Q4T40_04650</name>
</gene>
<dbReference type="InterPro" id="IPR027417">
    <property type="entry name" value="P-loop_NTPase"/>
</dbReference>
<dbReference type="Gene3D" id="3.40.50.300">
    <property type="entry name" value="P-loop containing nucleotide triphosphate hydrolases"/>
    <property type="match status" value="4"/>
</dbReference>
<comment type="catalytic activity">
    <reaction evidence="13">
        <text>ATP + H2O = ADP + phosphate + H(+)</text>
        <dbReference type="Rhea" id="RHEA:13065"/>
        <dbReference type="ChEBI" id="CHEBI:15377"/>
        <dbReference type="ChEBI" id="CHEBI:15378"/>
        <dbReference type="ChEBI" id="CHEBI:30616"/>
        <dbReference type="ChEBI" id="CHEBI:43474"/>
        <dbReference type="ChEBI" id="CHEBI:456216"/>
        <dbReference type="EC" id="5.6.2.4"/>
    </reaction>
</comment>
<feature type="binding site" evidence="14">
    <location>
        <begin position="23"/>
        <end position="30"/>
    </location>
    <ligand>
        <name>ATP</name>
        <dbReference type="ChEBI" id="CHEBI:30616"/>
    </ligand>
</feature>
<evidence type="ECO:0000313" key="18">
    <source>
        <dbReference type="Proteomes" id="UP001254848"/>
    </source>
</evidence>
<keyword evidence="8" id="KW-0238">DNA-binding</keyword>
<evidence type="ECO:0000256" key="4">
    <source>
        <dbReference type="ARBA" id="ARBA00022801"/>
    </source>
</evidence>
<organism evidence="17 18">
    <name type="scientific">Anaeroselena agilis</name>
    <dbReference type="NCBI Taxonomy" id="3063788"/>
    <lineage>
        <taxon>Bacteria</taxon>
        <taxon>Bacillati</taxon>
        <taxon>Bacillota</taxon>
        <taxon>Negativicutes</taxon>
        <taxon>Acetonemataceae</taxon>
        <taxon>Anaeroselena</taxon>
    </lineage>
</organism>
<dbReference type="Pfam" id="PF00580">
    <property type="entry name" value="UvrD-helicase"/>
    <property type="match status" value="1"/>
</dbReference>
<evidence type="ECO:0000256" key="7">
    <source>
        <dbReference type="ARBA" id="ARBA00022840"/>
    </source>
</evidence>
<dbReference type="InterPro" id="IPR000212">
    <property type="entry name" value="DNA_helicase_UvrD/REP"/>
</dbReference>
<dbReference type="InterPro" id="IPR014016">
    <property type="entry name" value="UvrD-like_ATP-bd"/>
</dbReference>
<dbReference type="Proteomes" id="UP001254848">
    <property type="component" value="Unassembled WGS sequence"/>
</dbReference>
<keyword evidence="9" id="KW-0234">DNA repair</keyword>
<keyword evidence="3" id="KW-0227">DNA damage</keyword>
<feature type="domain" description="UvrD-like helicase C-terminal" evidence="16">
    <location>
        <begin position="444"/>
        <end position="734"/>
    </location>
</feature>
<evidence type="ECO:0000256" key="5">
    <source>
        <dbReference type="ARBA" id="ARBA00022806"/>
    </source>
</evidence>
<sequence>MAEFTSAQQAAIQALDANVAVSAGAGAGKTRVLVERYLNILARDQAACDGILAITFTNKAAKEMKERIRKRASELAAAADGEEGRRWRAVLGELEYAPIGTFHSFCARVLRENPVEAALDPNFAVLDEAETALLTEKALAEVFTAALAEGAPWLDNLLLTYDKALLTAVVPDLYDKIAAAGLLGDELSERLAAPYRQAVDAAAALKEDLAGLCGELIAYKDNLKKTGAQFARVDRLARDWQKVAAAIAAADGSADAATVLRDYLDCLDRRSGDRDIVAAIRETLGRLRQVPCDRAALSLIPDLCRLLTELDAVLAAHKREQRVLTFTDLETRTADLLKGCPGVRQRYLSRIRYIMVDEFQDTNDLQRQIVYLVAGGDAEKLQGRKLFVVGDPKQSIYRFRGADVAVFARVRDDIAARGGEILDLDVNFRSMDSLLTLFNECFAAVMGTAEDAVPFQPLGAFRSECRSVGGAAEFIVVAADGETGDPRKEEAAAVARRIGAMVAGCEPLVDRDAVPRPVSYGDIAVLFRTVTDLDTYAAALQTAGIPYYVVGGRGFYHRQEIIDILNLLQVIDNRGNETALAGVLRSPLFLLSDDALLALKKGGGSLWQGLERHADIAGLPEEQRQAAARAWRVIAGLRDLRGAVGVSRLIRLALDQTGYLNFVLTQFMGQQKYANLLKLAAVADAFESKGAATLGEFLRYVAKLVAGEVHESEAQVESEGGDTVKLMTIHKAKGLEYPVVFIPDLQRRFRDETGPLIFSAEKGLGLKVPGDGGELVAASVYAEVASCEKKLSLLELKRVLYVAFTRAKDYLVLSAAGGKVTVGKDFTALGTWLGWLGKVYSFDNLAALPGRLAVDKAPILVSVGQTLSPPLCPVTGGDTEASVAAGWIEELAGRIAALPPVRPEPVFTVSAIGKFRQCPRSFFYGFIAALPEPAVEAPFRADPARPPGRIIGDVLHRSLELADPRLPADEWLARAAAEKAPIRWRQAAMAEVRPLLARYTASDLFREIAACSVRREWQFAFRLPDHDGRESYPFTGRVDCLLDYRDGSFGIVDYKTDRVTAREAHDKAEEYAPQLALYAMAAEAAGQGTVRNARLHFLRPGVTVAVPVDEASRAAAAAALAVACRHISGGEREEDYPADTSWCLRCGYRVLCSACLPE</sequence>
<accession>A0ABU3NWJ1</accession>
<evidence type="ECO:0000256" key="2">
    <source>
        <dbReference type="ARBA" id="ARBA00022741"/>
    </source>
</evidence>
<dbReference type="PANTHER" id="PTHR11070:SF48">
    <property type="entry name" value="ATP-DEPENDENT HELICASE_NUCLEASE SUBUNIT A"/>
    <property type="match status" value="1"/>
</dbReference>
<evidence type="ECO:0000256" key="11">
    <source>
        <dbReference type="ARBA" id="ARBA00034617"/>
    </source>
</evidence>
<comment type="caution">
    <text evidence="17">The sequence shown here is derived from an EMBL/GenBank/DDBJ whole genome shotgun (WGS) entry which is preliminary data.</text>
</comment>
<dbReference type="InterPro" id="IPR038726">
    <property type="entry name" value="PDDEXK_AddAB-type"/>
</dbReference>
<name>A0ABU3NWJ1_9FIRM</name>
<evidence type="ECO:0000256" key="9">
    <source>
        <dbReference type="ARBA" id="ARBA00023204"/>
    </source>
</evidence>
<evidence type="ECO:0000256" key="8">
    <source>
        <dbReference type="ARBA" id="ARBA00023125"/>
    </source>
</evidence>
<evidence type="ECO:0000256" key="3">
    <source>
        <dbReference type="ARBA" id="ARBA00022763"/>
    </source>
</evidence>
<evidence type="ECO:0000256" key="10">
    <source>
        <dbReference type="ARBA" id="ARBA00023235"/>
    </source>
</evidence>
<dbReference type="SUPFAM" id="SSF52980">
    <property type="entry name" value="Restriction endonuclease-like"/>
    <property type="match status" value="1"/>
</dbReference>
<dbReference type="InterPro" id="IPR011335">
    <property type="entry name" value="Restrct_endonuc-II-like"/>
</dbReference>
<keyword evidence="4 14" id="KW-0378">Hydrolase</keyword>
<evidence type="ECO:0000256" key="14">
    <source>
        <dbReference type="PROSITE-ProRule" id="PRU00560"/>
    </source>
</evidence>
<dbReference type="Pfam" id="PF12705">
    <property type="entry name" value="PDDEXK_1"/>
    <property type="match status" value="1"/>
</dbReference>
<feature type="domain" description="UvrD-like helicase ATP-binding" evidence="15">
    <location>
        <begin position="2"/>
        <end position="431"/>
    </location>
</feature>
<dbReference type="RefSeq" id="WP_413779065.1">
    <property type="nucleotide sequence ID" value="NZ_JAUOZS010000001.1"/>
</dbReference>
<evidence type="ECO:0000256" key="13">
    <source>
        <dbReference type="ARBA" id="ARBA00048988"/>
    </source>
</evidence>
<proteinExistence type="predicted"/>
<keyword evidence="1" id="KW-0540">Nuclease</keyword>
<keyword evidence="2 14" id="KW-0547">Nucleotide-binding</keyword>
<dbReference type="PANTHER" id="PTHR11070">
    <property type="entry name" value="UVRD / RECB / PCRA DNA HELICASE FAMILY MEMBER"/>
    <property type="match status" value="1"/>
</dbReference>
<dbReference type="InterPro" id="IPR011604">
    <property type="entry name" value="PDDEXK-like_dom_sf"/>
</dbReference>
<dbReference type="EMBL" id="JAUOZS010000001">
    <property type="protein sequence ID" value="MDT8900527.1"/>
    <property type="molecule type" value="Genomic_DNA"/>
</dbReference>
<keyword evidence="6" id="KW-0269">Exonuclease</keyword>
<reference evidence="17 18" key="1">
    <citation type="submission" date="2023-07" db="EMBL/GenBank/DDBJ databases">
        <title>The novel representative of Negativicutes class, Anaeroselena agilis gen. nov. sp. nov.</title>
        <authorList>
            <person name="Prokofeva M.I."/>
            <person name="Elcheninov A.G."/>
            <person name="Klyukina A."/>
            <person name="Kublanov I.V."/>
            <person name="Frolov E.N."/>
            <person name="Podosokorskaya O.A."/>
        </authorList>
    </citation>
    <scope>NUCLEOTIDE SEQUENCE [LARGE SCALE GENOMIC DNA]</scope>
    <source>
        <strain evidence="17 18">4137-cl</strain>
    </source>
</reference>
<evidence type="ECO:0000313" key="17">
    <source>
        <dbReference type="EMBL" id="MDT8900527.1"/>
    </source>
</evidence>
<dbReference type="CDD" id="cd17932">
    <property type="entry name" value="DEXQc_UvrD"/>
    <property type="match status" value="2"/>
</dbReference>
<dbReference type="PROSITE" id="PS51198">
    <property type="entry name" value="UVRD_HELICASE_ATP_BIND"/>
    <property type="match status" value="1"/>
</dbReference>
<evidence type="ECO:0000259" key="16">
    <source>
        <dbReference type="PROSITE" id="PS51217"/>
    </source>
</evidence>
<dbReference type="SUPFAM" id="SSF52540">
    <property type="entry name" value="P-loop containing nucleoside triphosphate hydrolases"/>
    <property type="match status" value="1"/>
</dbReference>
<dbReference type="InterPro" id="IPR014017">
    <property type="entry name" value="DNA_helicase_UvrD-like_C"/>
</dbReference>
<comment type="catalytic activity">
    <reaction evidence="11">
        <text>Couples ATP hydrolysis with the unwinding of duplex DNA by translocating in the 3'-5' direction.</text>
        <dbReference type="EC" id="5.6.2.4"/>
    </reaction>
</comment>
<evidence type="ECO:0000256" key="12">
    <source>
        <dbReference type="ARBA" id="ARBA00034808"/>
    </source>
</evidence>
<evidence type="ECO:0000256" key="6">
    <source>
        <dbReference type="ARBA" id="ARBA00022839"/>
    </source>
</evidence>
<keyword evidence="7 14" id="KW-0067">ATP-binding</keyword>
<evidence type="ECO:0000256" key="1">
    <source>
        <dbReference type="ARBA" id="ARBA00022722"/>
    </source>
</evidence>
<keyword evidence="10" id="KW-0413">Isomerase</keyword>
<dbReference type="Gene3D" id="1.10.486.10">
    <property type="entry name" value="PCRA, domain 4"/>
    <property type="match status" value="1"/>
</dbReference>
<dbReference type="Pfam" id="PF13361">
    <property type="entry name" value="UvrD_C"/>
    <property type="match status" value="2"/>
</dbReference>
<keyword evidence="5 14" id="KW-0347">Helicase</keyword>
<protein>
    <recommendedName>
        <fullName evidence="12">DNA 3'-5' helicase</fullName>
        <ecNumber evidence="12">5.6.2.4</ecNumber>
    </recommendedName>
</protein>
<dbReference type="Gene3D" id="3.90.320.10">
    <property type="match status" value="1"/>
</dbReference>
<dbReference type="EC" id="5.6.2.4" evidence="12"/>